<organism evidence="2 3">
    <name type="scientific">Dethiosulfatarculus sandiegensis</name>
    <dbReference type="NCBI Taxonomy" id="1429043"/>
    <lineage>
        <taxon>Bacteria</taxon>
        <taxon>Pseudomonadati</taxon>
        <taxon>Thermodesulfobacteriota</taxon>
        <taxon>Desulfarculia</taxon>
        <taxon>Desulfarculales</taxon>
        <taxon>Desulfarculaceae</taxon>
        <taxon>Dethiosulfatarculus</taxon>
    </lineage>
</organism>
<keyword evidence="3" id="KW-1185">Reference proteome</keyword>
<protein>
    <recommendedName>
        <fullName evidence="1">Methyltransferase domain-containing protein</fullName>
    </recommendedName>
</protein>
<dbReference type="Proteomes" id="UP000032233">
    <property type="component" value="Unassembled WGS sequence"/>
</dbReference>
<dbReference type="Pfam" id="PF13847">
    <property type="entry name" value="Methyltransf_31"/>
    <property type="match status" value="1"/>
</dbReference>
<dbReference type="CDD" id="cd02440">
    <property type="entry name" value="AdoMet_MTases"/>
    <property type="match status" value="1"/>
</dbReference>
<comment type="caution">
    <text evidence="2">The sequence shown here is derived from an EMBL/GenBank/DDBJ whole genome shotgun (WGS) entry which is preliminary data.</text>
</comment>
<dbReference type="PANTHER" id="PTHR43667">
    <property type="entry name" value="CYCLOPROPANE-FATTY-ACYL-PHOSPHOLIPID SYNTHASE"/>
    <property type="match status" value="1"/>
</dbReference>
<dbReference type="RefSeq" id="WP_044347533.1">
    <property type="nucleotide sequence ID" value="NZ_AZAC01000008.1"/>
</dbReference>
<dbReference type="InParanoid" id="A0A0D2JGN4"/>
<dbReference type="SUPFAM" id="SSF53335">
    <property type="entry name" value="S-adenosyl-L-methionine-dependent methyltransferases"/>
    <property type="match status" value="1"/>
</dbReference>
<evidence type="ECO:0000259" key="1">
    <source>
        <dbReference type="Pfam" id="PF13847"/>
    </source>
</evidence>
<dbReference type="Gene3D" id="3.40.50.150">
    <property type="entry name" value="Vaccinia Virus protein VP39"/>
    <property type="match status" value="1"/>
</dbReference>
<gene>
    <name evidence="2" type="ORF">X474_07065</name>
</gene>
<evidence type="ECO:0000313" key="2">
    <source>
        <dbReference type="EMBL" id="KIX14901.1"/>
    </source>
</evidence>
<dbReference type="AlphaFoldDB" id="A0A0D2JGN4"/>
<sequence>MIGDKSPGSVDFWCDAWQQVRQSSLLKTTQKANPEKWLDFYDRVSDIWLEMWGNPWVLGRAVGHALCQKGDLDQNTRVLDVGSGPGALAVPLAGLAKQVTALDNSRGMLRTAQVNAKKHGLSNLETWWGDWRDYKPLDLYGLVIAGFFPPAMGPDGLGSLESLSKGAVALVIGTGSETVPWRRELWSRIMDKPLEFSNLHLTCALNYLLTSGRMPDLRHFSLPVELDLDKDRVLKYFSSYFKIFGKSGLEVDRILQDWAAPKTTDGRIKSRGRVEAALLVWQKPGA</sequence>
<dbReference type="InterPro" id="IPR025714">
    <property type="entry name" value="Methyltranfer_dom"/>
</dbReference>
<evidence type="ECO:0000313" key="3">
    <source>
        <dbReference type="Proteomes" id="UP000032233"/>
    </source>
</evidence>
<proteinExistence type="predicted"/>
<dbReference type="PANTHER" id="PTHR43667:SF2">
    <property type="entry name" value="FATTY ACID C-METHYL TRANSFERASE"/>
    <property type="match status" value="1"/>
</dbReference>
<dbReference type="STRING" id="1429043.X474_07065"/>
<accession>A0A0D2JGN4</accession>
<dbReference type="InterPro" id="IPR029063">
    <property type="entry name" value="SAM-dependent_MTases_sf"/>
</dbReference>
<feature type="domain" description="Methyltransferase" evidence="1">
    <location>
        <begin position="73"/>
        <end position="135"/>
    </location>
</feature>
<dbReference type="InterPro" id="IPR050723">
    <property type="entry name" value="CFA/CMAS"/>
</dbReference>
<dbReference type="EMBL" id="AZAC01000008">
    <property type="protein sequence ID" value="KIX14901.1"/>
    <property type="molecule type" value="Genomic_DNA"/>
</dbReference>
<name>A0A0D2JGN4_9BACT</name>
<reference evidence="2 3" key="1">
    <citation type="submission" date="2013-11" db="EMBL/GenBank/DDBJ databases">
        <title>Metagenomic analysis of a methanogenic consortium involved in long chain n-alkane degradation.</title>
        <authorList>
            <person name="Davidova I.A."/>
            <person name="Callaghan A.V."/>
            <person name="Wawrik B."/>
            <person name="Pruitt S."/>
            <person name="Marks C."/>
            <person name="Duncan K.E."/>
            <person name="Suflita J.M."/>
        </authorList>
    </citation>
    <scope>NUCLEOTIDE SEQUENCE [LARGE SCALE GENOMIC DNA]</scope>
    <source>
        <strain evidence="2 3">SPR</strain>
    </source>
</reference>